<keyword evidence="3" id="KW-1185">Reference proteome</keyword>
<dbReference type="EMBL" id="CP053840">
    <property type="protein sequence ID" value="QKF67172.1"/>
    <property type="molecule type" value="Genomic_DNA"/>
</dbReference>
<accession>A0AAE7BB85</accession>
<dbReference type="KEGG" id="avp:AVENP_1626"/>
<keyword evidence="1" id="KW-0812">Transmembrane</keyword>
<protein>
    <submittedName>
        <fullName evidence="2">Uncharacterized protein</fullName>
    </submittedName>
</protein>
<feature type="transmembrane region" description="Helical" evidence="1">
    <location>
        <begin position="79"/>
        <end position="100"/>
    </location>
</feature>
<dbReference type="RefSeq" id="WP_128360117.1">
    <property type="nucleotide sequence ID" value="NZ_NREP01000015.1"/>
</dbReference>
<dbReference type="Proteomes" id="UP000503482">
    <property type="component" value="Chromosome"/>
</dbReference>
<name>A0AAE7BB85_9BACT</name>
<evidence type="ECO:0000313" key="3">
    <source>
        <dbReference type="Proteomes" id="UP000503482"/>
    </source>
</evidence>
<reference evidence="2 3" key="1">
    <citation type="submission" date="2020-05" db="EMBL/GenBank/DDBJ databases">
        <title>Complete genome sequencing of Campylobacter and Arcobacter type strains.</title>
        <authorList>
            <person name="Miller W.G."/>
            <person name="Yee E."/>
        </authorList>
    </citation>
    <scope>NUCLEOTIDE SEQUENCE [LARGE SCALE GENOMIC DNA]</scope>
    <source>
        <strain evidence="2 3">LMG 26156</strain>
    </source>
</reference>
<keyword evidence="1" id="KW-1133">Transmembrane helix</keyword>
<dbReference type="AlphaFoldDB" id="A0AAE7BB85"/>
<evidence type="ECO:0000256" key="1">
    <source>
        <dbReference type="SAM" id="Phobius"/>
    </source>
</evidence>
<organism evidence="2 3">
    <name type="scientific">Arcobacter venerupis</name>
    <dbReference type="NCBI Taxonomy" id="1054033"/>
    <lineage>
        <taxon>Bacteria</taxon>
        <taxon>Pseudomonadati</taxon>
        <taxon>Campylobacterota</taxon>
        <taxon>Epsilonproteobacteria</taxon>
        <taxon>Campylobacterales</taxon>
        <taxon>Arcobacteraceae</taxon>
        <taxon>Arcobacter</taxon>
    </lineage>
</organism>
<gene>
    <name evidence="2" type="ORF">AVENP_1626</name>
</gene>
<keyword evidence="1" id="KW-0472">Membrane</keyword>
<sequence>MCMKPSQSMFDLAKHKTAEFLDSCRNVSKKGAEIANNAKTFAVATTATVCAVASQAAVTYDDATKKLTGDFDLTTYESAVPMVIGAVVAIGVVGIAIKFIRRNVG</sequence>
<evidence type="ECO:0000313" key="2">
    <source>
        <dbReference type="EMBL" id="QKF67172.1"/>
    </source>
</evidence>
<proteinExistence type="predicted"/>